<dbReference type="GO" id="GO:0046933">
    <property type="term" value="F:proton-transporting ATP synthase activity, rotational mechanism"/>
    <property type="evidence" value="ECO:0007669"/>
    <property type="project" value="UniProtKB-UniRule"/>
</dbReference>
<evidence type="ECO:0000256" key="2">
    <source>
        <dbReference type="ARBA" id="ARBA00022448"/>
    </source>
</evidence>
<evidence type="ECO:0000256" key="9">
    <source>
        <dbReference type="ARBA" id="ARBA00023310"/>
    </source>
</evidence>
<name>A0A1W6EG43_SARMC</name>
<comment type="function">
    <text evidence="10 11">F(1)F(0) ATP synthase produces ATP from ADP in the presence of a proton or sodium gradient. F-type ATPases consist of two structural domains, F(1) containing the extramembraneous catalytic core and F(0) containing the membrane proton channel, linked together by a central stalk and a peripheral stalk. During catalysis, ATP synthesis in the catalytic domain of F(1) is coupled via a rotary mechanism of the central stalk subunits to proton translocation.</text>
</comment>
<keyword evidence="3 11" id="KW-0138">CF(0)</keyword>
<evidence type="ECO:0000256" key="12">
    <source>
        <dbReference type="RuleBase" id="RU003848"/>
    </source>
</evidence>
<feature type="coiled-coil region" evidence="13">
    <location>
        <begin position="45"/>
        <end position="93"/>
    </location>
</feature>
<evidence type="ECO:0000256" key="8">
    <source>
        <dbReference type="ARBA" id="ARBA00023136"/>
    </source>
</evidence>
<evidence type="ECO:0000256" key="7">
    <source>
        <dbReference type="ARBA" id="ARBA00023065"/>
    </source>
</evidence>
<keyword evidence="14" id="KW-0150">Chloroplast</keyword>
<dbReference type="GO" id="GO:0045259">
    <property type="term" value="C:proton-transporting ATP synthase complex"/>
    <property type="evidence" value="ECO:0007669"/>
    <property type="project" value="UniProtKB-KW"/>
</dbReference>
<keyword evidence="6 11" id="KW-1133">Transmembrane helix</keyword>
<evidence type="ECO:0000256" key="4">
    <source>
        <dbReference type="ARBA" id="ARBA00022692"/>
    </source>
</evidence>
<evidence type="ECO:0000256" key="1">
    <source>
        <dbReference type="ARBA" id="ARBA00004167"/>
    </source>
</evidence>
<evidence type="ECO:0000256" key="3">
    <source>
        <dbReference type="ARBA" id="ARBA00022547"/>
    </source>
</evidence>
<keyword evidence="14" id="KW-0934">Plastid</keyword>
<sequence length="180" mass="20286">MNFTVISFLFPGHGFGFNTNILETNVINLAVVIAVVVSFVGDAVRELLKNRKETILNNLREADNRALMAQENLNQAKEQLAASQKKAAEIREQGLIAAEQEKKLCIKQAEENALQLKQVQQNTIRFQQQKAIQQISEQIVSLAFQRVNQKLKTGSNAQVHFKINNLKIDLFKRSLLASTK</sequence>
<keyword evidence="4 11" id="KW-0812">Transmembrane</keyword>
<evidence type="ECO:0000256" key="11">
    <source>
        <dbReference type="HAMAP-Rule" id="MF_01398"/>
    </source>
</evidence>
<comment type="subunit">
    <text evidence="11">F-type ATPases have 2 components, F(1) - the catalytic core - and F(0) - the membrane proton channel. F(1) has five subunits: alpha(3), beta(3), gamma(1), delta(1), epsilon(1). F(0) has four main subunits: a(1), b(1), b'(1) and c(10-14). The alpha and beta chains form an alternating ring which encloses part of the gamma chain. F(1) is attached to F(0) by a central stalk formed by the gamma and epsilon chains, while a peripheral stalk is formed by the delta, b and b' chains.</text>
</comment>
<comment type="similarity">
    <text evidence="11 12">Belongs to the ATPase B chain family.</text>
</comment>
<keyword evidence="11" id="KW-0793">Thylakoid</keyword>
<keyword evidence="2 11" id="KW-0813">Transport</keyword>
<dbReference type="PANTHER" id="PTHR34264:SF3">
    <property type="entry name" value="ATP SYNTHASE SUBUNIT B, CHLOROPLASTIC"/>
    <property type="match status" value="1"/>
</dbReference>
<keyword evidence="9 11" id="KW-0066">ATP synthesis</keyword>
<dbReference type="GeneID" id="32884161"/>
<organism evidence="14">
    <name type="scientific">Sarcinofilum mucosum</name>
    <name type="common">Green alga</name>
    <name type="synonym">Pseudoschizomeris mucosa</name>
    <dbReference type="NCBI Taxonomy" id="141643"/>
    <lineage>
        <taxon>Eukaryota</taxon>
        <taxon>Viridiplantae</taxon>
        <taxon>Chlorophyta</taxon>
        <taxon>core chlorophytes</taxon>
        <taxon>Ulvophyceae</taxon>
        <taxon>OUU clade</taxon>
        <taxon>Ulotrichales</taxon>
        <taxon>Sarcinofilaceae</taxon>
        <taxon>Sarcinofilum</taxon>
    </lineage>
</organism>
<dbReference type="HAMAP" id="MF_01398">
    <property type="entry name" value="ATP_synth_b_bprime"/>
    <property type="match status" value="1"/>
</dbReference>
<comment type="subcellular location">
    <subcellularLocation>
        <location evidence="1">Membrane</location>
        <topology evidence="1">Single-pass membrane protein</topology>
    </subcellularLocation>
    <subcellularLocation>
        <location evidence="11">Plastid</location>
        <location evidence="11">Chloroplast thylakoid membrane</location>
        <topology evidence="11">Single-pass membrane protein</topology>
    </subcellularLocation>
</comment>
<dbReference type="AlphaFoldDB" id="A0A1W6EG43"/>
<dbReference type="RefSeq" id="YP_009367470.1">
    <property type="nucleotide sequence ID" value="NC_034709.1"/>
</dbReference>
<comment type="function">
    <text evidence="11">Component of the F(0) channel, it forms part of the peripheral stalk, linking F(1) to F(0).</text>
</comment>
<evidence type="ECO:0000256" key="10">
    <source>
        <dbReference type="ARBA" id="ARBA00025198"/>
    </source>
</evidence>
<keyword evidence="5 11" id="KW-0375">Hydrogen ion transport</keyword>
<dbReference type="EMBL" id="KY407656">
    <property type="protein sequence ID" value="ARK14380.1"/>
    <property type="molecule type" value="Genomic_DNA"/>
</dbReference>
<dbReference type="GO" id="GO:0009535">
    <property type="term" value="C:chloroplast thylakoid membrane"/>
    <property type="evidence" value="ECO:0007669"/>
    <property type="project" value="UniProtKB-SubCell"/>
</dbReference>
<evidence type="ECO:0000256" key="6">
    <source>
        <dbReference type="ARBA" id="ARBA00022989"/>
    </source>
</evidence>
<comment type="miscellaneous">
    <text evidence="11">In plastids the F-type ATPase is also known as CF(1)CF(0).</text>
</comment>
<keyword evidence="7 11" id="KW-0406">Ion transport</keyword>
<accession>A0A1W6EG43</accession>
<dbReference type="InterPro" id="IPR002146">
    <property type="entry name" value="ATP_synth_b/b'su_bac/chlpt"/>
</dbReference>
<dbReference type="Pfam" id="PF00430">
    <property type="entry name" value="ATP-synt_B"/>
    <property type="match status" value="1"/>
</dbReference>
<dbReference type="PANTHER" id="PTHR34264">
    <property type="entry name" value="ATP SYNTHASE SUBUNIT B, CHLOROPLASTIC"/>
    <property type="match status" value="1"/>
</dbReference>
<evidence type="ECO:0000313" key="14">
    <source>
        <dbReference type="EMBL" id="ARK14380.1"/>
    </source>
</evidence>
<geneLocation type="chloroplast" evidence="14"/>
<evidence type="ECO:0000256" key="13">
    <source>
        <dbReference type="SAM" id="Coils"/>
    </source>
</evidence>
<proteinExistence type="inferred from homology"/>
<keyword evidence="8 11" id="KW-0472">Membrane</keyword>
<dbReference type="CDD" id="cd06503">
    <property type="entry name" value="ATP-synt_Fo_b"/>
    <property type="match status" value="1"/>
</dbReference>
<keyword evidence="13" id="KW-0175">Coiled coil</keyword>
<evidence type="ECO:0000256" key="5">
    <source>
        <dbReference type="ARBA" id="ARBA00022781"/>
    </source>
</evidence>
<gene>
    <name evidence="11 14" type="primary">atpF</name>
</gene>
<protein>
    <recommendedName>
        <fullName evidence="11">ATP synthase subunit b, chloroplastic</fullName>
    </recommendedName>
    <alternativeName>
        <fullName evidence="11">ATP synthase F(0) sector subunit b</fullName>
    </alternativeName>
    <alternativeName>
        <fullName evidence="11">ATPase subunit I</fullName>
    </alternativeName>
</protein>
<reference evidence="14" key="1">
    <citation type="journal article" date="2017" name="Sci. Rep.">
        <title>Divergent copies of the large inverted repeat in the chloroplast genomes of ulvophycean green algae.</title>
        <authorList>
            <person name="Turmel M."/>
            <person name="Otis C."/>
            <person name="Lemieux C."/>
        </authorList>
    </citation>
    <scope>NUCLEOTIDE SEQUENCE</scope>
</reference>